<protein>
    <recommendedName>
        <fullName evidence="5">Tetratricopeptide repeat protein</fullName>
    </recommendedName>
</protein>
<dbReference type="SUPFAM" id="SSF52540">
    <property type="entry name" value="P-loop containing nucleoside triphosphate hydrolases"/>
    <property type="match status" value="1"/>
</dbReference>
<dbReference type="Gene3D" id="1.25.40.10">
    <property type="entry name" value="Tetratricopeptide repeat domain"/>
    <property type="match status" value="2"/>
</dbReference>
<comment type="caution">
    <text evidence="3">The sequence shown here is derived from an EMBL/GenBank/DDBJ whole genome shotgun (WGS) entry which is preliminary data.</text>
</comment>
<dbReference type="GO" id="GO:0043531">
    <property type="term" value="F:ADP binding"/>
    <property type="evidence" value="ECO:0007669"/>
    <property type="project" value="InterPro"/>
</dbReference>
<evidence type="ECO:0000256" key="1">
    <source>
        <dbReference type="PROSITE-ProRule" id="PRU00339"/>
    </source>
</evidence>
<evidence type="ECO:0000313" key="4">
    <source>
        <dbReference type="Proteomes" id="UP000619260"/>
    </source>
</evidence>
<feature type="region of interest" description="Disordered" evidence="2">
    <location>
        <begin position="9"/>
        <end position="39"/>
    </location>
</feature>
<accession>A0A8J3YFL6</accession>
<name>A0A8J3YFL6_9ACTN</name>
<dbReference type="SUPFAM" id="SSF48452">
    <property type="entry name" value="TPR-like"/>
    <property type="match status" value="2"/>
</dbReference>
<gene>
    <name evidence="3" type="ORF">Val02_00610</name>
</gene>
<evidence type="ECO:0008006" key="5">
    <source>
        <dbReference type="Google" id="ProtNLM"/>
    </source>
</evidence>
<evidence type="ECO:0000313" key="3">
    <source>
        <dbReference type="EMBL" id="GIJ43175.1"/>
    </source>
</evidence>
<dbReference type="InterPro" id="IPR027417">
    <property type="entry name" value="P-loop_NTPase"/>
</dbReference>
<proteinExistence type="predicted"/>
<dbReference type="EMBL" id="BOPF01000001">
    <property type="protein sequence ID" value="GIJ43175.1"/>
    <property type="molecule type" value="Genomic_DNA"/>
</dbReference>
<dbReference type="PROSITE" id="PS50005">
    <property type="entry name" value="TPR"/>
    <property type="match status" value="1"/>
</dbReference>
<dbReference type="SMART" id="SM00028">
    <property type="entry name" value="TPR"/>
    <property type="match status" value="7"/>
</dbReference>
<dbReference type="InterPro" id="IPR036388">
    <property type="entry name" value="WH-like_DNA-bd_sf"/>
</dbReference>
<feature type="compositionally biased region" description="Polar residues" evidence="2">
    <location>
        <begin position="19"/>
        <end position="30"/>
    </location>
</feature>
<dbReference type="InterPro" id="IPR019734">
    <property type="entry name" value="TPR_rpt"/>
</dbReference>
<dbReference type="Proteomes" id="UP000619260">
    <property type="component" value="Unassembled WGS sequence"/>
</dbReference>
<dbReference type="Pfam" id="PF13424">
    <property type="entry name" value="TPR_12"/>
    <property type="match status" value="2"/>
</dbReference>
<organism evidence="3 4">
    <name type="scientific">Virgisporangium aliadipatigenens</name>
    <dbReference type="NCBI Taxonomy" id="741659"/>
    <lineage>
        <taxon>Bacteria</taxon>
        <taxon>Bacillati</taxon>
        <taxon>Actinomycetota</taxon>
        <taxon>Actinomycetes</taxon>
        <taxon>Micromonosporales</taxon>
        <taxon>Micromonosporaceae</taxon>
        <taxon>Virgisporangium</taxon>
    </lineage>
</organism>
<dbReference type="PANTHER" id="PTHR10098">
    <property type="entry name" value="RAPSYN-RELATED"/>
    <property type="match status" value="1"/>
</dbReference>
<dbReference type="Gene3D" id="3.40.50.300">
    <property type="entry name" value="P-loop containing nucleotide triphosphate hydrolases"/>
    <property type="match status" value="1"/>
</dbReference>
<evidence type="ECO:0000256" key="2">
    <source>
        <dbReference type="SAM" id="MobiDB-lite"/>
    </source>
</evidence>
<dbReference type="PANTHER" id="PTHR10098:SF108">
    <property type="entry name" value="TETRATRICOPEPTIDE REPEAT PROTEIN 28"/>
    <property type="match status" value="1"/>
</dbReference>
<keyword evidence="1" id="KW-0802">TPR repeat</keyword>
<dbReference type="PRINTS" id="PR00364">
    <property type="entry name" value="DISEASERSIST"/>
</dbReference>
<dbReference type="Gene3D" id="1.10.10.10">
    <property type="entry name" value="Winged helix-like DNA-binding domain superfamily/Winged helix DNA-binding domain"/>
    <property type="match status" value="1"/>
</dbReference>
<feature type="repeat" description="TPR" evidence="1">
    <location>
        <begin position="608"/>
        <end position="641"/>
    </location>
</feature>
<sequence length="855" mass="93025">MRALFERMHGLHRAAGQPSMRTLQRATRNPTRPRGINPTTIHDVFSAPRLSRWEVVRAVAEALEGDVGEIERLWEEAREASMGPLGGPPVGAGSTPVNEVSAIVPVEEPSRGAVPRELPPDVAAFTGRDTTIAAMHDLLDAAPERTAVVISAVSGTAGVGKTALAVHWAHLVADRFPDGQLYLDLRGYDPDMPMQPAEALARILRTLGVPTGEVPYDVGERAARYRSLLSGRRMLVLLDNAINTEQVRPLLPGTSTCFVLVTSRDSLAGLIARHGARRLDLGLLDGADAERLLHTLLGERAAAEPEAVTTLVELCTGLPLALRVAAEMVIERPEDPLAKLVSELGDEHSRLDLLDAGADERTGVRAVFSWSYRHLPDDAGRLFRLLGLGPSSEVGVEAAAALAGVGAAAVRRPLDTLARAHLVQRSGSGRYTMHDLLRAYARDVAVREESDEDRRAAVDRLLDHLLGSAAGAMDAAFPAERHNRPTLDVPARAFDGPEQARRWLEEEHETLVDAAGFAARQGWPSHAGRLAEVLWRYLQNGAHHTDAVRVHTAALEAARVLGDVRAESTARTNLGTVWWRWGRYDRATDDYVRALTAFREIGDAAGQARVLTNLGAVHYQLGRYDDAVEDSRQAVQVFREIGDRRGEARASDNLGAVLRRQGRWAEAAAVHSAALDILREIGDRAGEARALDNLGAVFQRQGDWKAAAERHRDALVILREIGDRAGESQALRHLGAIEARQGDFIAAAETFRGVIAIAEEIGSRSRESDARNALGTVLHKLGRYREAREQHGAGLVLAELTGDRYATARALEGIGHTRDAVGNPALARRYWRAALEIYRGIGVPEAEWLSERLSR</sequence>
<dbReference type="InterPro" id="IPR011990">
    <property type="entry name" value="TPR-like_helical_dom_sf"/>
</dbReference>
<reference evidence="3" key="1">
    <citation type="submission" date="2021-01" db="EMBL/GenBank/DDBJ databases">
        <title>Whole genome shotgun sequence of Virgisporangium aliadipatigenens NBRC 105644.</title>
        <authorList>
            <person name="Komaki H."/>
            <person name="Tamura T."/>
        </authorList>
    </citation>
    <scope>NUCLEOTIDE SEQUENCE</scope>
    <source>
        <strain evidence="3">NBRC 105644</strain>
    </source>
</reference>
<dbReference type="AlphaFoldDB" id="A0A8J3YFL6"/>
<dbReference type="Pfam" id="PF13176">
    <property type="entry name" value="TPR_7"/>
    <property type="match status" value="1"/>
</dbReference>
<keyword evidence="4" id="KW-1185">Reference proteome</keyword>